<name>A0A8T2XJ70_POPDE</name>
<dbReference type="EMBL" id="JACEGQ020000012">
    <property type="protein sequence ID" value="KAH8492734.1"/>
    <property type="molecule type" value="Genomic_DNA"/>
</dbReference>
<feature type="non-terminal residue" evidence="2">
    <location>
        <position position="1"/>
    </location>
</feature>
<feature type="region of interest" description="Disordered" evidence="1">
    <location>
        <begin position="1"/>
        <end position="94"/>
    </location>
</feature>
<evidence type="ECO:0000313" key="3">
    <source>
        <dbReference type="Proteomes" id="UP000807159"/>
    </source>
</evidence>
<keyword evidence="3" id="KW-1185">Reference proteome</keyword>
<dbReference type="AlphaFoldDB" id="A0A8T2XJ70"/>
<evidence type="ECO:0000313" key="2">
    <source>
        <dbReference type="EMBL" id="KAH8492734.1"/>
    </source>
</evidence>
<proteinExistence type="predicted"/>
<dbReference type="Proteomes" id="UP000807159">
    <property type="component" value="Chromosome 12"/>
</dbReference>
<sequence>QRLLLDSESNTSSSTGSLSLIEEMEHEPILVDEFPISDDPASEGTQIPHELEAGGSRPPPPRSRGDLIPPEMIASATAQRELPLSFGLDCSNGL</sequence>
<accession>A0A8T2XJ70</accession>
<protein>
    <submittedName>
        <fullName evidence="2">Uncharacterized protein</fullName>
    </submittedName>
</protein>
<feature type="compositionally biased region" description="Low complexity" evidence="1">
    <location>
        <begin position="1"/>
        <end position="20"/>
    </location>
</feature>
<reference evidence="2" key="1">
    <citation type="journal article" date="2021" name="J. Hered.">
        <title>Genome Assembly of Salicaceae Populus deltoides (Eastern Cottonwood) I-69 Based on Nanopore Sequencing and Hi-C Technologies.</title>
        <authorList>
            <person name="Bai S."/>
            <person name="Wu H."/>
            <person name="Zhang J."/>
            <person name="Pan Z."/>
            <person name="Zhao W."/>
            <person name="Li Z."/>
            <person name="Tong C."/>
        </authorList>
    </citation>
    <scope>NUCLEOTIDE SEQUENCE</scope>
    <source>
        <tissue evidence="2">Leaf</tissue>
    </source>
</reference>
<evidence type="ECO:0000256" key="1">
    <source>
        <dbReference type="SAM" id="MobiDB-lite"/>
    </source>
</evidence>
<organism evidence="2 3">
    <name type="scientific">Populus deltoides</name>
    <name type="common">Eastern poplar</name>
    <name type="synonym">Eastern cottonwood</name>
    <dbReference type="NCBI Taxonomy" id="3696"/>
    <lineage>
        <taxon>Eukaryota</taxon>
        <taxon>Viridiplantae</taxon>
        <taxon>Streptophyta</taxon>
        <taxon>Embryophyta</taxon>
        <taxon>Tracheophyta</taxon>
        <taxon>Spermatophyta</taxon>
        <taxon>Magnoliopsida</taxon>
        <taxon>eudicotyledons</taxon>
        <taxon>Gunneridae</taxon>
        <taxon>Pentapetalae</taxon>
        <taxon>rosids</taxon>
        <taxon>fabids</taxon>
        <taxon>Malpighiales</taxon>
        <taxon>Salicaceae</taxon>
        <taxon>Saliceae</taxon>
        <taxon>Populus</taxon>
    </lineage>
</organism>
<comment type="caution">
    <text evidence="2">The sequence shown here is derived from an EMBL/GenBank/DDBJ whole genome shotgun (WGS) entry which is preliminary data.</text>
</comment>
<gene>
    <name evidence="2" type="ORF">H0E87_022101</name>
</gene>